<name>A0A0R2N990_9LACO</name>
<keyword evidence="2" id="KW-1185">Reference proteome</keyword>
<comment type="caution">
    <text evidence="1">The sequence shown here is derived from an EMBL/GenBank/DDBJ whole genome shotgun (WGS) entry which is preliminary data.</text>
</comment>
<evidence type="ECO:0000313" key="2">
    <source>
        <dbReference type="Proteomes" id="UP000051249"/>
    </source>
</evidence>
<dbReference type="AlphaFoldDB" id="A0A0R2N990"/>
<reference evidence="1 2" key="1">
    <citation type="journal article" date="2015" name="Genome Announc.">
        <title>Expanding the biotechnology potential of lactobacilli through comparative genomics of 213 strains and associated genera.</title>
        <authorList>
            <person name="Sun Z."/>
            <person name="Harris H.M."/>
            <person name="McCann A."/>
            <person name="Guo C."/>
            <person name="Argimon S."/>
            <person name="Zhang W."/>
            <person name="Yang X."/>
            <person name="Jeffery I.B."/>
            <person name="Cooney J.C."/>
            <person name="Kagawa T.F."/>
            <person name="Liu W."/>
            <person name="Song Y."/>
            <person name="Salvetti E."/>
            <person name="Wrobel A."/>
            <person name="Rasinkangas P."/>
            <person name="Parkhill J."/>
            <person name="Rea M.C."/>
            <person name="O'Sullivan O."/>
            <person name="Ritari J."/>
            <person name="Douillard F.P."/>
            <person name="Paul Ross R."/>
            <person name="Yang R."/>
            <person name="Briner A.E."/>
            <person name="Felis G.E."/>
            <person name="de Vos W.M."/>
            <person name="Barrangou R."/>
            <person name="Klaenhammer T.R."/>
            <person name="Caufield P.W."/>
            <person name="Cui Y."/>
            <person name="Zhang H."/>
            <person name="O'Toole P.W."/>
        </authorList>
    </citation>
    <scope>NUCLEOTIDE SEQUENCE [LARGE SCALE GENOMIC DNA]</scope>
    <source>
        <strain evidence="1 2">DSM 23026</strain>
    </source>
</reference>
<protein>
    <submittedName>
        <fullName evidence="1">Uncharacterized protein</fullName>
    </submittedName>
</protein>
<organism evidence="1 2">
    <name type="scientific">Pediococcus argentinicus</name>
    <dbReference type="NCBI Taxonomy" id="480391"/>
    <lineage>
        <taxon>Bacteria</taxon>
        <taxon>Bacillati</taxon>
        <taxon>Bacillota</taxon>
        <taxon>Bacilli</taxon>
        <taxon>Lactobacillales</taxon>
        <taxon>Lactobacillaceae</taxon>
        <taxon>Pediococcus</taxon>
    </lineage>
</organism>
<dbReference type="PATRIC" id="fig|480391.4.peg.1192"/>
<dbReference type="Proteomes" id="UP000051249">
    <property type="component" value="Unassembled WGS sequence"/>
</dbReference>
<evidence type="ECO:0000313" key="1">
    <source>
        <dbReference type="EMBL" id="KRO22389.1"/>
    </source>
</evidence>
<gene>
    <name evidence="1" type="ORF">IV88_GL001174</name>
</gene>
<dbReference type="RefSeq" id="WP_057800360.1">
    <property type="nucleotide sequence ID" value="NZ_BJZZ01000039.1"/>
</dbReference>
<accession>A0A0R2N990</accession>
<sequence>MAKVDNKYLIELLSDLICNLTNMDDNSEQEQALYCTEELLNAAQNPKSNDFILTEKGSEFIQKITLLQGGFGSNKLVLDKDSKILVESIKSELPKERTKFSTFFVPWG</sequence>
<dbReference type="EMBL" id="JQCQ01000038">
    <property type="protein sequence ID" value="KRO22389.1"/>
    <property type="molecule type" value="Genomic_DNA"/>
</dbReference>
<proteinExistence type="predicted"/>